<organism evidence="1 2">
    <name type="scientific">Leersia perrieri</name>
    <dbReference type="NCBI Taxonomy" id="77586"/>
    <lineage>
        <taxon>Eukaryota</taxon>
        <taxon>Viridiplantae</taxon>
        <taxon>Streptophyta</taxon>
        <taxon>Embryophyta</taxon>
        <taxon>Tracheophyta</taxon>
        <taxon>Spermatophyta</taxon>
        <taxon>Magnoliopsida</taxon>
        <taxon>Liliopsida</taxon>
        <taxon>Poales</taxon>
        <taxon>Poaceae</taxon>
        <taxon>BOP clade</taxon>
        <taxon>Oryzoideae</taxon>
        <taxon>Oryzeae</taxon>
        <taxon>Oryzinae</taxon>
        <taxon>Leersia</taxon>
    </lineage>
</organism>
<reference evidence="1 2" key="1">
    <citation type="submission" date="2012-08" db="EMBL/GenBank/DDBJ databases">
        <title>Oryza genome evolution.</title>
        <authorList>
            <person name="Wing R.A."/>
        </authorList>
    </citation>
    <scope>NUCLEOTIDE SEQUENCE</scope>
</reference>
<reference evidence="2" key="2">
    <citation type="submission" date="2013-12" db="EMBL/GenBank/DDBJ databases">
        <authorList>
            <person name="Yu Y."/>
            <person name="Lee S."/>
            <person name="de Baynast K."/>
            <person name="Wissotski M."/>
            <person name="Liu L."/>
            <person name="Talag J."/>
            <person name="Goicoechea J."/>
            <person name="Angelova A."/>
            <person name="Jetty R."/>
            <person name="Kudrna D."/>
            <person name="Golser W."/>
            <person name="Rivera L."/>
            <person name="Zhang J."/>
            <person name="Wing R."/>
        </authorList>
    </citation>
    <scope>NUCLEOTIDE SEQUENCE</scope>
</reference>
<evidence type="ECO:0000313" key="2">
    <source>
        <dbReference type="Proteomes" id="UP000032180"/>
    </source>
</evidence>
<reference evidence="1" key="3">
    <citation type="submission" date="2015-04" db="UniProtKB">
        <authorList>
            <consortium name="EnsemblPlants"/>
        </authorList>
    </citation>
    <scope>IDENTIFICATION</scope>
</reference>
<dbReference type="HOGENOM" id="CLU_1112703_0_0_1"/>
<dbReference type="Gramene" id="LPERR08G09850.1">
    <property type="protein sequence ID" value="LPERR08G09850.1"/>
    <property type="gene ID" value="LPERR08G09850"/>
</dbReference>
<proteinExistence type="predicted"/>
<protein>
    <submittedName>
        <fullName evidence="1">Uncharacterized protein</fullName>
    </submittedName>
</protein>
<name>A0A0D9X712_9ORYZ</name>
<accession>A0A0D9X712</accession>
<sequence length="250" mass="28442">MDASQGRFIADFSLGEFDAEKTKNRCSKMPYLEYPLLELAYDNEHREHLIADNHEQWTHDDSRPTVAYIWKQVVDVCGPPARRYKSYINQTSLTASHKLWTKLKPAWTTQPIEDLPSDDDDIVDEYDLMIRYGTQPERAPLQDYMAQQLARLANEAGVAMSHASSSTNNGGALRMFAKGSMELPPYGVEAQLHECTRRGTRSTLGCYCYCFGGEPSHSRPFSVEKDHVPCHLSGCSTCFWLTWQGTCQRM</sequence>
<dbReference type="AlphaFoldDB" id="A0A0D9X712"/>
<evidence type="ECO:0000313" key="1">
    <source>
        <dbReference type="EnsemblPlants" id="LPERR08G09850.1"/>
    </source>
</evidence>
<dbReference type="EnsemblPlants" id="LPERR08G09850.1">
    <property type="protein sequence ID" value="LPERR08G09850.1"/>
    <property type="gene ID" value="LPERR08G09850"/>
</dbReference>
<dbReference type="Proteomes" id="UP000032180">
    <property type="component" value="Chromosome 8"/>
</dbReference>
<keyword evidence="2" id="KW-1185">Reference proteome</keyword>